<accession>A0A6C0ASZ5</accession>
<protein>
    <submittedName>
        <fullName evidence="2">Uncharacterized protein</fullName>
    </submittedName>
</protein>
<proteinExistence type="predicted"/>
<sequence length="72" mass="8437">MTEVLESKCCTSCRKEFPMDQFIGERHTAITKTCKNCREINKLRDSKRDKAHRNEIARKNEAKPERKAVKAK</sequence>
<name>A0A6C0ASZ5_9ZZZZ</name>
<evidence type="ECO:0000256" key="1">
    <source>
        <dbReference type="SAM" id="MobiDB-lite"/>
    </source>
</evidence>
<organism evidence="2">
    <name type="scientific">viral metagenome</name>
    <dbReference type="NCBI Taxonomy" id="1070528"/>
    <lineage>
        <taxon>unclassified sequences</taxon>
        <taxon>metagenomes</taxon>
        <taxon>organismal metagenomes</taxon>
    </lineage>
</organism>
<dbReference type="AlphaFoldDB" id="A0A6C0ASZ5"/>
<feature type="region of interest" description="Disordered" evidence="1">
    <location>
        <begin position="45"/>
        <end position="72"/>
    </location>
</feature>
<evidence type="ECO:0000313" key="2">
    <source>
        <dbReference type="EMBL" id="QHS82686.1"/>
    </source>
</evidence>
<reference evidence="2" key="1">
    <citation type="journal article" date="2020" name="Nature">
        <title>Giant virus diversity and host interactions through global metagenomics.</title>
        <authorList>
            <person name="Schulz F."/>
            <person name="Roux S."/>
            <person name="Paez-Espino D."/>
            <person name="Jungbluth S."/>
            <person name="Walsh D.A."/>
            <person name="Denef V.J."/>
            <person name="McMahon K.D."/>
            <person name="Konstantinidis K.T."/>
            <person name="Eloe-Fadrosh E.A."/>
            <person name="Kyrpides N.C."/>
            <person name="Woyke T."/>
        </authorList>
    </citation>
    <scope>NUCLEOTIDE SEQUENCE</scope>
    <source>
        <strain evidence="2">GVMAG-S-1101171-111</strain>
    </source>
</reference>
<dbReference type="EMBL" id="MN740804">
    <property type="protein sequence ID" value="QHS82686.1"/>
    <property type="molecule type" value="Genomic_DNA"/>
</dbReference>